<evidence type="ECO:0000313" key="1">
    <source>
        <dbReference type="EMBL" id="DAD78662.1"/>
    </source>
</evidence>
<accession>A0A8S5M8U4</accession>
<proteinExistence type="predicted"/>
<sequence length="77" mass="9114">MNDNTIIENVKKELNRIYKYATNINVKNNKKTFYDQAFGIIEFASTMLWSEGHNGASIQVEDLWNDEWEAKFMELLH</sequence>
<dbReference type="EMBL" id="BK014849">
    <property type="protein sequence ID" value="DAD78662.1"/>
    <property type="molecule type" value="Genomic_DNA"/>
</dbReference>
<organism evidence="1">
    <name type="scientific">Siphoviridae sp. ctB3v5</name>
    <dbReference type="NCBI Taxonomy" id="2826186"/>
    <lineage>
        <taxon>Viruses</taxon>
        <taxon>Duplodnaviria</taxon>
        <taxon>Heunggongvirae</taxon>
        <taxon>Uroviricota</taxon>
        <taxon>Caudoviricetes</taxon>
    </lineage>
</organism>
<protein>
    <submittedName>
        <fullName evidence="1">Uncharacterized protein</fullName>
    </submittedName>
</protein>
<name>A0A8S5M8U4_9CAUD</name>
<reference evidence="1" key="1">
    <citation type="journal article" date="2021" name="Proc. Natl. Acad. Sci. U.S.A.">
        <title>A Catalog of Tens of Thousands of Viruses from Human Metagenomes Reveals Hidden Associations with Chronic Diseases.</title>
        <authorList>
            <person name="Tisza M.J."/>
            <person name="Buck C.B."/>
        </authorList>
    </citation>
    <scope>NUCLEOTIDE SEQUENCE</scope>
    <source>
        <strain evidence="1">CtB3v5</strain>
    </source>
</reference>